<organism evidence="2 3">
    <name type="scientific">Streptococcus sanguinis</name>
    <dbReference type="NCBI Taxonomy" id="1305"/>
    <lineage>
        <taxon>Bacteria</taxon>
        <taxon>Bacillati</taxon>
        <taxon>Bacillota</taxon>
        <taxon>Bacilli</taxon>
        <taxon>Lactobacillales</taxon>
        <taxon>Streptococcaceae</taxon>
        <taxon>Streptococcus</taxon>
    </lineage>
</organism>
<evidence type="ECO:0000256" key="1">
    <source>
        <dbReference type="SAM" id="Phobius"/>
    </source>
</evidence>
<name>A0AAE8G0F9_STRSA</name>
<dbReference type="Pfam" id="PF15513">
    <property type="entry name" value="DUF4651"/>
    <property type="match status" value="1"/>
</dbReference>
<reference evidence="2 3" key="1">
    <citation type="submission" date="2018-11" db="EMBL/GenBank/DDBJ databases">
        <title>Species Designations Belie Phenotypic and Genotypic Heterogeneity in Oral Streptococci.</title>
        <authorList>
            <person name="Velsko I."/>
        </authorList>
    </citation>
    <scope>NUCLEOTIDE SEQUENCE [LARGE SCALE GENOMIC DNA]</scope>
    <source>
        <strain evidence="2 3">KLC04</strain>
    </source>
</reference>
<protein>
    <recommendedName>
        <fullName evidence="4">DUF4651 domain-containing protein</fullName>
    </recommendedName>
</protein>
<dbReference type="Gene3D" id="3.10.450.400">
    <property type="entry name" value="Uncharacterised protein PF15513, DUF4651"/>
    <property type="match status" value="1"/>
</dbReference>
<keyword evidence="1" id="KW-0812">Transmembrane</keyword>
<accession>A0AAE8G0F9</accession>
<evidence type="ECO:0000313" key="3">
    <source>
        <dbReference type="Proteomes" id="UP000272846"/>
    </source>
</evidence>
<keyword evidence="1" id="KW-0472">Membrane</keyword>
<dbReference type="AlphaFoldDB" id="A0AAE8G0F9"/>
<dbReference type="EMBL" id="RJMK01000002">
    <property type="protein sequence ID" value="RSI08826.1"/>
    <property type="molecule type" value="Genomic_DNA"/>
</dbReference>
<sequence length="129" mass="14630">MPESTGLPIQESSFSQENLEYCLSPLLFCVKIFYMKAKKIILTTTALLGAGALAFGAAKVVQEQKRLRNREEIVELVRDFFSSQGTISCLYVKLYESTDDRLVGGLVLEDDRHFTFVYENGQLSYEEEV</sequence>
<evidence type="ECO:0000313" key="2">
    <source>
        <dbReference type="EMBL" id="RSI08826.1"/>
    </source>
</evidence>
<dbReference type="Proteomes" id="UP000272846">
    <property type="component" value="Unassembled WGS sequence"/>
</dbReference>
<gene>
    <name evidence="2" type="ORF">D8888_07370</name>
</gene>
<feature type="transmembrane region" description="Helical" evidence="1">
    <location>
        <begin position="40"/>
        <end position="61"/>
    </location>
</feature>
<evidence type="ECO:0008006" key="4">
    <source>
        <dbReference type="Google" id="ProtNLM"/>
    </source>
</evidence>
<proteinExistence type="predicted"/>
<comment type="caution">
    <text evidence="2">The sequence shown here is derived from an EMBL/GenBank/DDBJ whole genome shotgun (WGS) entry which is preliminary data.</text>
</comment>
<dbReference type="InterPro" id="IPR028105">
    <property type="entry name" value="DUF4651"/>
</dbReference>
<keyword evidence="1" id="KW-1133">Transmembrane helix</keyword>